<dbReference type="GO" id="GO:0000293">
    <property type="term" value="F:ferric-chelate reductase activity"/>
    <property type="evidence" value="ECO:0007669"/>
    <property type="project" value="TreeGrafter"/>
</dbReference>
<feature type="transmembrane region" description="Helical" evidence="7">
    <location>
        <begin position="576"/>
        <end position="594"/>
    </location>
</feature>
<keyword evidence="4" id="KW-0560">Oxidoreductase</keyword>
<dbReference type="Gene3D" id="3.40.50.80">
    <property type="entry name" value="Nucleotide-binding domain of ferredoxin-NADP reductase (FNR) module"/>
    <property type="match status" value="2"/>
</dbReference>
<dbReference type="InterPro" id="IPR017938">
    <property type="entry name" value="Riboflavin_synthase-like_b-brl"/>
</dbReference>
<keyword evidence="5 7" id="KW-0472">Membrane</keyword>
<accession>A0A7I8L4A2</accession>
<evidence type="ECO:0000256" key="6">
    <source>
        <dbReference type="SAM" id="MobiDB-lite"/>
    </source>
</evidence>
<evidence type="ECO:0000256" key="4">
    <source>
        <dbReference type="ARBA" id="ARBA00023002"/>
    </source>
</evidence>
<dbReference type="Pfam" id="PF01794">
    <property type="entry name" value="Ferric_reduct"/>
    <property type="match status" value="1"/>
</dbReference>
<evidence type="ECO:0000256" key="3">
    <source>
        <dbReference type="ARBA" id="ARBA00022989"/>
    </source>
</evidence>
<dbReference type="PANTHER" id="PTHR11972">
    <property type="entry name" value="NADPH OXIDASE"/>
    <property type="match status" value="1"/>
</dbReference>
<dbReference type="InterPro" id="IPR017927">
    <property type="entry name" value="FAD-bd_FR_type"/>
</dbReference>
<feature type="region of interest" description="Disordered" evidence="6">
    <location>
        <begin position="1"/>
        <end position="38"/>
    </location>
</feature>
<dbReference type="GO" id="GO:0005886">
    <property type="term" value="C:plasma membrane"/>
    <property type="evidence" value="ECO:0007669"/>
    <property type="project" value="TreeGrafter"/>
</dbReference>
<feature type="transmembrane region" description="Helical" evidence="7">
    <location>
        <begin position="131"/>
        <end position="158"/>
    </location>
</feature>
<evidence type="ECO:0000313" key="9">
    <source>
        <dbReference type="EMBL" id="CAA7404819.1"/>
    </source>
</evidence>
<reference evidence="9" key="1">
    <citation type="submission" date="2020-02" db="EMBL/GenBank/DDBJ databases">
        <authorList>
            <person name="Scholz U."/>
            <person name="Mascher M."/>
            <person name="Fiebig A."/>
        </authorList>
    </citation>
    <scope>NUCLEOTIDE SEQUENCE</scope>
</reference>
<feature type="transmembrane region" description="Helical" evidence="7">
    <location>
        <begin position="229"/>
        <end position="251"/>
    </location>
</feature>
<keyword evidence="2 7" id="KW-0812">Transmembrane</keyword>
<keyword evidence="10" id="KW-1185">Reference proteome</keyword>
<comment type="subcellular location">
    <subcellularLocation>
        <location evidence="1">Membrane</location>
        <topology evidence="1">Multi-pass membrane protein</topology>
    </subcellularLocation>
</comment>
<gene>
    <name evidence="9" type="ORF">SI8410_11015497</name>
</gene>
<name>A0A7I8L4A2_SPIIN</name>
<feature type="transmembrane region" description="Helical" evidence="7">
    <location>
        <begin position="90"/>
        <end position="110"/>
    </location>
</feature>
<sequence length="740" mass="79823">MDLIKARGTRRPSPPPGPIKGKLHRRRPPAQRRAGEGFLPQMGLPAPSRLLALAALAAWLCVWTLKPTPAWKIWWHGAEDWAGRWLLRDVGLYVLVFSFPPLTAAAMAYLHLHLLGRRPGWMPAMSNPVFVLNPLGMVSAFELLMAALFATLLAWTFFCGIARDFKKSTAEKFLRLHLSSLQVKVMQVGTRMGSLAEICLAVLLFPILRKMAVLKLVGVQFESAVRYHVWIGNLLTLLAAAHGAAVMSVWASKGTLLSEMTKWPRTGRVNPAGGAALATGLVIWVTSLPPVRRKNFHLFYSAHHLHAAFLVFFLLHGGDRHFYTVSSGALLFALDKLARVIGSRPAASMVSAKILPCRAIELTLSIKGLDYTPTSFMFINVPVISRFQWHPFSITSSSAMGGDRVSFVIKCNGRWTGSLYSKIKSIQNSDPAALRSFAVAVEGPYGPPSLPYERYDALILVAGGSGITPFLSVLREISAGRAGSPARVGLVYCVRRAEELAILGSVSHLLLKKKKNGFPGLVRVKIFVTREGNSSGVSARELIEAASQQTSTIVSGEESAPTTTAQSPSSLGFRSTAAVTGFASVVFLAALVGLSHGFLPPPGSPNGSSLATDLVVLAAFAIAAGCGGALAIALVRRTSPQKDVPALCRSHGDTDRESQSENERAPDGEPEISFGNRPDLQAAVEDLRGTLGAFNLGVFVCGPDSMQEAVAEFCRTHRSSGEGREAWKHILDFHSIKFSL</sequence>
<dbReference type="AlphaFoldDB" id="A0A7I8L4A2"/>
<dbReference type="CDD" id="cd06186">
    <property type="entry name" value="NOX_Duox_like_FAD_NADP"/>
    <property type="match status" value="1"/>
</dbReference>
<dbReference type="OrthoDB" id="167398at2759"/>
<evidence type="ECO:0000256" key="7">
    <source>
        <dbReference type="SAM" id="Phobius"/>
    </source>
</evidence>
<dbReference type="PROSITE" id="PS51384">
    <property type="entry name" value="FAD_FR"/>
    <property type="match status" value="1"/>
</dbReference>
<organism evidence="9 10">
    <name type="scientific">Spirodela intermedia</name>
    <name type="common">Intermediate duckweed</name>
    <dbReference type="NCBI Taxonomy" id="51605"/>
    <lineage>
        <taxon>Eukaryota</taxon>
        <taxon>Viridiplantae</taxon>
        <taxon>Streptophyta</taxon>
        <taxon>Embryophyta</taxon>
        <taxon>Tracheophyta</taxon>
        <taxon>Spermatophyta</taxon>
        <taxon>Magnoliopsida</taxon>
        <taxon>Liliopsida</taxon>
        <taxon>Araceae</taxon>
        <taxon>Lemnoideae</taxon>
        <taxon>Spirodela</taxon>
    </lineage>
</organism>
<dbReference type="SFLD" id="SFLDG01168">
    <property type="entry name" value="Ferric_reductase_subgroup_(FRE"/>
    <property type="match status" value="1"/>
</dbReference>
<proteinExistence type="predicted"/>
<dbReference type="InterPro" id="IPR013121">
    <property type="entry name" value="Fe_red_NAD-bd_6"/>
</dbReference>
<dbReference type="InterPro" id="IPR039261">
    <property type="entry name" value="FNR_nucleotide-bd"/>
</dbReference>
<dbReference type="PANTHER" id="PTHR11972:SF155">
    <property type="entry name" value="FERRIC REDUCTION OXIDASE 8, MITOCHONDRIAL"/>
    <property type="match status" value="1"/>
</dbReference>
<dbReference type="SFLD" id="SFLDS00052">
    <property type="entry name" value="Ferric_Reductase_Domain"/>
    <property type="match status" value="1"/>
</dbReference>
<feature type="compositionally biased region" description="Basic and acidic residues" evidence="6">
    <location>
        <begin position="650"/>
        <end position="667"/>
    </location>
</feature>
<feature type="region of interest" description="Disordered" evidence="6">
    <location>
        <begin position="644"/>
        <end position="676"/>
    </location>
</feature>
<dbReference type="InterPro" id="IPR050369">
    <property type="entry name" value="RBOH/FRE"/>
</dbReference>
<dbReference type="Pfam" id="PF08022">
    <property type="entry name" value="FAD_binding_8"/>
    <property type="match status" value="1"/>
</dbReference>
<dbReference type="EMBL" id="LR746274">
    <property type="protein sequence ID" value="CAA7404819.1"/>
    <property type="molecule type" value="Genomic_DNA"/>
</dbReference>
<feature type="transmembrane region" description="Helical" evidence="7">
    <location>
        <begin position="271"/>
        <end position="291"/>
    </location>
</feature>
<evidence type="ECO:0000256" key="2">
    <source>
        <dbReference type="ARBA" id="ARBA00022692"/>
    </source>
</evidence>
<evidence type="ECO:0000259" key="8">
    <source>
        <dbReference type="PROSITE" id="PS51384"/>
    </source>
</evidence>
<protein>
    <recommendedName>
        <fullName evidence="8">FAD-binding FR-type domain-containing protein</fullName>
    </recommendedName>
</protein>
<evidence type="ECO:0000256" key="1">
    <source>
        <dbReference type="ARBA" id="ARBA00004141"/>
    </source>
</evidence>
<keyword evidence="3 7" id="KW-1133">Transmembrane helix</keyword>
<evidence type="ECO:0000256" key="5">
    <source>
        <dbReference type="ARBA" id="ARBA00023136"/>
    </source>
</evidence>
<evidence type="ECO:0000313" key="10">
    <source>
        <dbReference type="Proteomes" id="UP000663760"/>
    </source>
</evidence>
<feature type="transmembrane region" description="Helical" evidence="7">
    <location>
        <begin position="614"/>
        <end position="635"/>
    </location>
</feature>
<dbReference type="InterPro" id="IPR013112">
    <property type="entry name" value="FAD-bd_8"/>
</dbReference>
<dbReference type="Proteomes" id="UP000663760">
    <property type="component" value="Chromosome 11"/>
</dbReference>
<dbReference type="SUPFAM" id="SSF52343">
    <property type="entry name" value="Ferredoxin reductase-like, C-terminal NADP-linked domain"/>
    <property type="match status" value="1"/>
</dbReference>
<dbReference type="SUPFAM" id="SSF63380">
    <property type="entry name" value="Riboflavin synthase domain-like"/>
    <property type="match status" value="1"/>
</dbReference>
<dbReference type="Pfam" id="PF08030">
    <property type="entry name" value="NAD_binding_6"/>
    <property type="match status" value="1"/>
</dbReference>
<feature type="compositionally biased region" description="Basic residues" evidence="6">
    <location>
        <begin position="21"/>
        <end position="30"/>
    </location>
</feature>
<feature type="domain" description="FAD-binding FR-type" evidence="8">
    <location>
        <begin position="333"/>
        <end position="451"/>
    </location>
</feature>
<dbReference type="InterPro" id="IPR013130">
    <property type="entry name" value="Fe3_Rdtase_TM_dom"/>
</dbReference>